<dbReference type="PROSITE" id="PS50929">
    <property type="entry name" value="ABC_TM1F"/>
    <property type="match status" value="1"/>
</dbReference>
<dbReference type="SUPFAM" id="SSF55073">
    <property type="entry name" value="Nucleotide cyclase"/>
    <property type="match status" value="1"/>
</dbReference>
<dbReference type="PANTHER" id="PTHR24223:SF443">
    <property type="entry name" value="MULTIDRUG-RESISTANCE LIKE PROTEIN 1, ISOFORM I"/>
    <property type="match status" value="1"/>
</dbReference>
<evidence type="ECO:0000259" key="13">
    <source>
        <dbReference type="PROSITE" id="PS50929"/>
    </source>
</evidence>
<evidence type="ECO:0000256" key="11">
    <source>
        <dbReference type="SAM" id="Phobius"/>
    </source>
</evidence>
<dbReference type="InterPro" id="IPR003593">
    <property type="entry name" value="AAA+_ATPase"/>
</dbReference>
<feature type="domain" description="ABC transporter" evidence="12">
    <location>
        <begin position="224"/>
        <end position="485"/>
    </location>
</feature>
<dbReference type="Proteomes" id="UP000816034">
    <property type="component" value="Unassembled WGS sequence"/>
</dbReference>
<dbReference type="RefSeq" id="XP_044542591.1">
    <property type="nucleotide sequence ID" value="XM_044687891.1"/>
</dbReference>
<proteinExistence type="inferred from homology"/>
<accession>A0AA88KI14</accession>
<feature type="compositionally biased region" description="Polar residues" evidence="10">
    <location>
        <begin position="578"/>
        <end position="596"/>
    </location>
</feature>
<feature type="compositionally biased region" description="Low complexity" evidence="10">
    <location>
        <begin position="1019"/>
        <end position="1042"/>
    </location>
</feature>
<dbReference type="EMBL" id="PYSW02000055">
    <property type="protein sequence ID" value="KAG2373417.1"/>
    <property type="molecule type" value="Genomic_DNA"/>
</dbReference>
<dbReference type="InterPro" id="IPR003439">
    <property type="entry name" value="ABC_transporter-like_ATP-bd"/>
</dbReference>
<organism evidence="14 15">
    <name type="scientific">Naegleria lovaniensis</name>
    <name type="common">Amoeba</name>
    <dbReference type="NCBI Taxonomy" id="51637"/>
    <lineage>
        <taxon>Eukaryota</taxon>
        <taxon>Discoba</taxon>
        <taxon>Heterolobosea</taxon>
        <taxon>Tetramitia</taxon>
        <taxon>Eutetramitia</taxon>
        <taxon>Vahlkampfiidae</taxon>
        <taxon>Naegleria</taxon>
    </lineage>
</organism>
<keyword evidence="4 11" id="KW-0812">Transmembrane</keyword>
<dbReference type="SUPFAM" id="SSF52540">
    <property type="entry name" value="P-loop containing nucleoside triphosphate hydrolases"/>
    <property type="match status" value="1"/>
</dbReference>
<keyword evidence="9 11" id="KW-0472">Membrane</keyword>
<sequence length="1631" mass="182806">MTSIINTTISFFDTTPLGRIVTRFTKDTNAIDGELNWRLREITPNLMFFVGGMIFVVICLRELESIGGIVSSPVNSHIAETIQGLQTIRAYNKQKFVYDSFVKKAENDLRANYNTDCIHKYFEIRNDLVSALCIASIILISVISFPGSMVGMIVVQASSSFDSFYWILYLYALTEKDFVSVERVEQYSYLESEKYEPRNPQVDTSNWPQQGEIIFHNVSMRYKLHTEKKNGSSTEKKSKLVLKGINAHIKAKERVSICGRTGAGKSSLLQVLFRLQEIEEDDCANGFISIDGIDIRDIPLTKLRSEICIIPQQPTLFKGTLRENLDSYGQFSDREIWQALEQVNLKDKVQNMESSEDDEEDSEENPSLSNVKRTGLDILISENGENISAGTRQLICLARALMRKCKILVLDEATSCCDLETDQLIQKTLREAFSSHCTVLCIAHRLETIMDYDRVMVIDDGRVVEYDSPQNLLNSTTSLFSAMFSLPTNPIFKYTLIINTFIIMKRLFRFNSINDQSPPPSSNTPRKRSTSNLKASNLSSTLTSSGTSNGDPSALRCLFNIHIHALEDFDLMSAVTTHSSMNGGRNPSSSGGDLQRSNSFGSINNNNGNLSIHGLENGTDTSRSNLSSNSATLSSNGSFRNGFGDGEIESESMAVSNALMKLLQSRYSIQWKVLNQGEERESSFSSLLRGGNNVTIGGTTEPANVISKSLSNDAFFDDYEYINNYWSQTNSSTQSPSNRKFMQNSSGQQQASSNSSSPTGSRKSMIYMADFKDYEYDFVCDFKPKKERTISEIVSLLNGNNSSGGSGSGSQEDPFLPFYVKNIQSLLEDKPIILEIRELKSSGSGRVTSDKRSGLIRLNLSDFTIPPHMIYHGIGSMTKTILVPVVLSTDSPQHSNLVLTAKLRMQISSMWLTDTLISKERQKPQAPKYDTYFLLDENESYIVPDSLVNSRKTNQPSSPPVPILKTSRSNGQLNGSLTSRSETSNNEIGITNTPPDSPPRKSSNSSTVTVPPLMVKKFSSNNNLSSSQNSNGGVSSLGSNNGNSYHHPTNFLYSPTKPFTENGFAVSMQVERLDSHMREVEDLLKRQYHSMRDHVDHVQKDIDDLFSILEIIEAEKQGYCKMSIPEFGLSQTHPSSSNSNISSGNLSNQLLPGGNFDIEDKLQYFVFCDLQGCNQMWTLPHEDISKSVTMYYEVLRKCVKDNMGVDMTPAVKHDEFHNIVSDSVVCAFETAKQALKFTLLVHTKLMEADWPDSLLTLDGICTYQKNNIKLLYRGLRCRMGVVTRSKKFKDSTLQAIKRATMIAQYAQGGQTLVESQVMDNLSLEQKNQSTLSPTFNENGNTGGYGNNNTIESLVQRLDNCNIEGVTTPRSSTTLFLVIPSQLKERRFKELVKRVNSNSNVTQQDEFSPPILDAKELPLNESCMVNVLHTRLSQMKQKYKSDIEDRLKEIDQTIFKLSSLVENLSDEISDLKDIHTTNLRTKIKSFETELLKLSMQLLDIHQHHHVNTSVMHHSTSTTFDNHDISPNDHNSPSLLKRHEPHSRMYSSFREKPVTAAVSTEDFMPSAELDEDVTSDKASPSPPLKTAMSMHDLRSPRAKLNQYLLEMLNHNNSIKQKIEQLKQSSPPTLTNNY</sequence>
<evidence type="ECO:0000256" key="5">
    <source>
        <dbReference type="ARBA" id="ARBA00022737"/>
    </source>
</evidence>
<keyword evidence="15" id="KW-1185">Reference proteome</keyword>
<dbReference type="GO" id="GO:0016887">
    <property type="term" value="F:ATP hydrolysis activity"/>
    <property type="evidence" value="ECO:0007669"/>
    <property type="project" value="InterPro"/>
</dbReference>
<keyword evidence="7" id="KW-0067">ATP-binding</keyword>
<feature type="compositionally biased region" description="Low complexity" evidence="10">
    <location>
        <begin position="530"/>
        <end position="549"/>
    </location>
</feature>
<dbReference type="Gene3D" id="3.40.50.300">
    <property type="entry name" value="P-loop containing nucleotide triphosphate hydrolases"/>
    <property type="match status" value="1"/>
</dbReference>
<comment type="subcellular location">
    <subcellularLocation>
        <location evidence="1">Vacuole membrane</location>
        <topology evidence="1">Multi-pass membrane protein</topology>
    </subcellularLocation>
</comment>
<evidence type="ECO:0000313" key="14">
    <source>
        <dbReference type="EMBL" id="KAG2373417.1"/>
    </source>
</evidence>
<dbReference type="InterPro" id="IPR050173">
    <property type="entry name" value="ABC_transporter_C-like"/>
</dbReference>
<dbReference type="Pfam" id="PF00664">
    <property type="entry name" value="ABC_membrane"/>
    <property type="match status" value="2"/>
</dbReference>
<dbReference type="InterPro" id="IPR011527">
    <property type="entry name" value="ABC1_TM_dom"/>
</dbReference>
<dbReference type="GO" id="GO:0140359">
    <property type="term" value="F:ABC-type transporter activity"/>
    <property type="evidence" value="ECO:0007669"/>
    <property type="project" value="InterPro"/>
</dbReference>
<dbReference type="PROSITE" id="PS50893">
    <property type="entry name" value="ABC_TRANSPORTER_2"/>
    <property type="match status" value="1"/>
</dbReference>
<comment type="caution">
    <text evidence="14">The sequence shown here is derived from an EMBL/GenBank/DDBJ whole genome shotgun (WGS) entry which is preliminary data.</text>
</comment>
<evidence type="ECO:0000256" key="7">
    <source>
        <dbReference type="ARBA" id="ARBA00022840"/>
    </source>
</evidence>
<feature type="region of interest" description="Disordered" evidence="10">
    <location>
        <begin position="514"/>
        <end position="549"/>
    </location>
</feature>
<feature type="compositionally biased region" description="Low complexity" evidence="10">
    <location>
        <begin position="730"/>
        <end position="757"/>
    </location>
</feature>
<name>A0AA88KI14_NAELO</name>
<dbReference type="Pfam" id="PF00005">
    <property type="entry name" value="ABC_tran"/>
    <property type="match status" value="1"/>
</dbReference>
<feature type="transmembrane region" description="Helical" evidence="11">
    <location>
        <begin position="128"/>
        <end position="155"/>
    </location>
</feature>
<dbReference type="Gene3D" id="3.30.70.1230">
    <property type="entry name" value="Nucleotide cyclase"/>
    <property type="match status" value="1"/>
</dbReference>
<evidence type="ECO:0000256" key="4">
    <source>
        <dbReference type="ARBA" id="ARBA00022692"/>
    </source>
</evidence>
<feature type="region of interest" description="Disordered" evidence="10">
    <location>
        <begin position="730"/>
        <end position="762"/>
    </location>
</feature>
<evidence type="ECO:0000256" key="6">
    <source>
        <dbReference type="ARBA" id="ARBA00022741"/>
    </source>
</evidence>
<evidence type="ECO:0000256" key="8">
    <source>
        <dbReference type="ARBA" id="ARBA00022989"/>
    </source>
</evidence>
<dbReference type="SUPFAM" id="SSF90123">
    <property type="entry name" value="ABC transporter transmembrane region"/>
    <property type="match status" value="1"/>
</dbReference>
<feature type="region of interest" description="Disordered" evidence="10">
    <location>
        <begin position="349"/>
        <end position="369"/>
    </location>
</feature>
<evidence type="ECO:0000259" key="12">
    <source>
        <dbReference type="PROSITE" id="PS50893"/>
    </source>
</evidence>
<dbReference type="FunFam" id="3.40.50.300:FF:000610">
    <property type="entry name" value="Multidrug resistance-associated ABC transporter"/>
    <property type="match status" value="1"/>
</dbReference>
<feature type="region of interest" description="Disordered" evidence="10">
    <location>
        <begin position="578"/>
        <end position="633"/>
    </location>
</feature>
<dbReference type="Gene3D" id="1.20.1560.10">
    <property type="entry name" value="ABC transporter type 1, transmembrane domain"/>
    <property type="match status" value="2"/>
</dbReference>
<evidence type="ECO:0000256" key="2">
    <source>
        <dbReference type="ARBA" id="ARBA00009726"/>
    </source>
</evidence>
<feature type="region of interest" description="Disordered" evidence="10">
    <location>
        <begin position="1513"/>
        <end position="1546"/>
    </location>
</feature>
<dbReference type="GO" id="GO:0005774">
    <property type="term" value="C:vacuolar membrane"/>
    <property type="evidence" value="ECO:0007669"/>
    <property type="project" value="UniProtKB-SubCell"/>
</dbReference>
<reference evidence="14 15" key="1">
    <citation type="journal article" date="2018" name="BMC Genomics">
        <title>The genome of Naegleria lovaniensis, the basis for a comparative approach to unravel pathogenicity factors of the human pathogenic amoeba N. fowleri.</title>
        <authorList>
            <person name="Liechti N."/>
            <person name="Schurch N."/>
            <person name="Bruggmann R."/>
            <person name="Wittwer M."/>
        </authorList>
    </citation>
    <scope>NUCLEOTIDE SEQUENCE [LARGE SCALE GENOMIC DNA]</scope>
    <source>
        <strain evidence="14 15">ATCC 30569</strain>
    </source>
</reference>
<feature type="compositionally biased region" description="Acidic residues" evidence="10">
    <location>
        <begin position="354"/>
        <end position="364"/>
    </location>
</feature>
<dbReference type="GO" id="GO:0005524">
    <property type="term" value="F:ATP binding"/>
    <property type="evidence" value="ECO:0007669"/>
    <property type="project" value="UniProtKB-KW"/>
</dbReference>
<evidence type="ECO:0000313" key="15">
    <source>
        <dbReference type="Proteomes" id="UP000816034"/>
    </source>
</evidence>
<feature type="domain" description="ABC transmembrane type-1" evidence="13">
    <location>
        <begin position="1"/>
        <end position="176"/>
    </location>
</feature>
<dbReference type="InterPro" id="IPR036640">
    <property type="entry name" value="ABC1_TM_sf"/>
</dbReference>
<evidence type="ECO:0000256" key="9">
    <source>
        <dbReference type="ARBA" id="ARBA00023136"/>
    </source>
</evidence>
<dbReference type="PANTHER" id="PTHR24223">
    <property type="entry name" value="ATP-BINDING CASSETTE SUB-FAMILY C"/>
    <property type="match status" value="1"/>
</dbReference>
<feature type="region of interest" description="Disordered" evidence="10">
    <location>
        <begin position="946"/>
        <end position="1042"/>
    </location>
</feature>
<feature type="compositionally biased region" description="Polar residues" evidence="10">
    <location>
        <begin position="947"/>
        <end position="956"/>
    </location>
</feature>
<dbReference type="InterPro" id="IPR027417">
    <property type="entry name" value="P-loop_NTPase"/>
</dbReference>
<protein>
    <submittedName>
        <fullName evidence="14">Uncharacterized protein</fullName>
    </submittedName>
</protein>
<gene>
    <name evidence="14" type="ORF">C9374_012156</name>
</gene>
<keyword evidence="3" id="KW-0813">Transport</keyword>
<feature type="region of interest" description="Disordered" evidence="10">
    <location>
        <begin position="1563"/>
        <end position="1588"/>
    </location>
</feature>
<feature type="compositionally biased region" description="Low complexity" evidence="10">
    <location>
        <begin position="621"/>
        <end position="633"/>
    </location>
</feature>
<keyword evidence="6" id="KW-0547">Nucleotide-binding</keyword>
<keyword evidence="5" id="KW-0677">Repeat</keyword>
<evidence type="ECO:0000256" key="1">
    <source>
        <dbReference type="ARBA" id="ARBA00004128"/>
    </source>
</evidence>
<feature type="compositionally biased region" description="Polar residues" evidence="10">
    <location>
        <begin position="966"/>
        <end position="1009"/>
    </location>
</feature>
<keyword evidence="8 11" id="KW-1133">Transmembrane helix</keyword>
<dbReference type="SMART" id="SM00382">
    <property type="entry name" value="AAA"/>
    <property type="match status" value="1"/>
</dbReference>
<dbReference type="GeneID" id="68104610"/>
<evidence type="ECO:0000256" key="3">
    <source>
        <dbReference type="ARBA" id="ARBA00022448"/>
    </source>
</evidence>
<evidence type="ECO:0000256" key="10">
    <source>
        <dbReference type="SAM" id="MobiDB-lite"/>
    </source>
</evidence>
<feature type="compositionally biased region" description="Low complexity" evidence="10">
    <location>
        <begin position="597"/>
        <end position="612"/>
    </location>
</feature>
<dbReference type="InterPro" id="IPR029787">
    <property type="entry name" value="Nucleotide_cyclase"/>
</dbReference>
<comment type="similarity">
    <text evidence="2">Belongs to the ABC transporter superfamily. ABCC family. Conjugate transporter (TC 3.A.1.208) subfamily.</text>
</comment>
<dbReference type="CDD" id="cd03244">
    <property type="entry name" value="ABCC_MRP_domain2"/>
    <property type="match status" value="1"/>
</dbReference>